<proteinExistence type="predicted"/>
<feature type="compositionally biased region" description="Polar residues" evidence="5">
    <location>
        <begin position="620"/>
        <end position="630"/>
    </location>
</feature>
<dbReference type="InterPro" id="IPR009571">
    <property type="entry name" value="SUR7/Rim9-like_fungi"/>
</dbReference>
<evidence type="ECO:0000256" key="4">
    <source>
        <dbReference type="ARBA" id="ARBA00023136"/>
    </source>
</evidence>
<dbReference type="InterPro" id="IPR051380">
    <property type="entry name" value="pH-response_reg_palI/RIM9"/>
</dbReference>
<dbReference type="OrthoDB" id="2354757at2759"/>
<feature type="compositionally biased region" description="Low complexity" evidence="5">
    <location>
        <begin position="470"/>
        <end position="479"/>
    </location>
</feature>
<comment type="subcellular location">
    <subcellularLocation>
        <location evidence="1">Membrane</location>
        <topology evidence="1">Multi-pass membrane protein</topology>
    </subcellularLocation>
</comment>
<accession>A0A6A5YS01</accession>
<feature type="region of interest" description="Disordered" evidence="5">
    <location>
        <begin position="675"/>
        <end position="722"/>
    </location>
</feature>
<dbReference type="GO" id="GO:0035838">
    <property type="term" value="C:growing cell tip"/>
    <property type="evidence" value="ECO:0007669"/>
    <property type="project" value="TreeGrafter"/>
</dbReference>
<feature type="signal peptide" evidence="7">
    <location>
        <begin position="1"/>
        <end position="25"/>
    </location>
</feature>
<feature type="compositionally biased region" description="Gly residues" evidence="5">
    <location>
        <begin position="320"/>
        <end position="346"/>
    </location>
</feature>
<feature type="compositionally biased region" description="Polar residues" evidence="5">
    <location>
        <begin position="238"/>
        <end position="277"/>
    </location>
</feature>
<feature type="compositionally biased region" description="Low complexity" evidence="5">
    <location>
        <begin position="557"/>
        <end position="594"/>
    </location>
</feature>
<keyword evidence="7" id="KW-0732">Signal</keyword>
<feature type="compositionally biased region" description="Gly residues" evidence="5">
    <location>
        <begin position="353"/>
        <end position="363"/>
    </location>
</feature>
<feature type="compositionally biased region" description="Pro residues" evidence="5">
    <location>
        <begin position="634"/>
        <end position="647"/>
    </location>
</feature>
<organism evidence="8 9">
    <name type="scientific">Lophiotrema nucula</name>
    <dbReference type="NCBI Taxonomy" id="690887"/>
    <lineage>
        <taxon>Eukaryota</taxon>
        <taxon>Fungi</taxon>
        <taxon>Dikarya</taxon>
        <taxon>Ascomycota</taxon>
        <taxon>Pezizomycotina</taxon>
        <taxon>Dothideomycetes</taxon>
        <taxon>Pleosporomycetidae</taxon>
        <taxon>Pleosporales</taxon>
        <taxon>Lophiotremataceae</taxon>
        <taxon>Lophiotrema</taxon>
    </lineage>
</organism>
<reference evidence="8" key="1">
    <citation type="journal article" date="2020" name="Stud. Mycol.">
        <title>101 Dothideomycetes genomes: a test case for predicting lifestyles and emergence of pathogens.</title>
        <authorList>
            <person name="Haridas S."/>
            <person name="Albert R."/>
            <person name="Binder M."/>
            <person name="Bloem J."/>
            <person name="Labutti K."/>
            <person name="Salamov A."/>
            <person name="Andreopoulos B."/>
            <person name="Baker S."/>
            <person name="Barry K."/>
            <person name="Bills G."/>
            <person name="Bluhm B."/>
            <person name="Cannon C."/>
            <person name="Castanera R."/>
            <person name="Culley D."/>
            <person name="Daum C."/>
            <person name="Ezra D."/>
            <person name="Gonzalez J."/>
            <person name="Henrissat B."/>
            <person name="Kuo A."/>
            <person name="Liang C."/>
            <person name="Lipzen A."/>
            <person name="Lutzoni F."/>
            <person name="Magnuson J."/>
            <person name="Mondo S."/>
            <person name="Nolan M."/>
            <person name="Ohm R."/>
            <person name="Pangilinan J."/>
            <person name="Park H.-J."/>
            <person name="Ramirez L."/>
            <person name="Alfaro M."/>
            <person name="Sun H."/>
            <person name="Tritt A."/>
            <person name="Yoshinaga Y."/>
            <person name="Zwiers L.-H."/>
            <person name="Turgeon B."/>
            <person name="Goodwin S."/>
            <person name="Spatafora J."/>
            <person name="Crous P."/>
            <person name="Grigoriev I."/>
        </authorList>
    </citation>
    <scope>NUCLEOTIDE SEQUENCE</scope>
    <source>
        <strain evidence="8">CBS 627.86</strain>
    </source>
</reference>
<feature type="transmembrane region" description="Helical" evidence="6">
    <location>
        <begin position="119"/>
        <end position="145"/>
    </location>
</feature>
<dbReference type="AlphaFoldDB" id="A0A6A5YS01"/>
<feature type="compositionally biased region" description="Polar residues" evidence="5">
    <location>
        <begin position="494"/>
        <end position="516"/>
    </location>
</feature>
<feature type="chain" id="PRO_5025502719" evidence="7">
    <location>
        <begin position="26"/>
        <end position="722"/>
    </location>
</feature>
<dbReference type="PANTHER" id="PTHR28013:SF3">
    <property type="entry name" value="PROTEIN DCV1-RELATED"/>
    <property type="match status" value="1"/>
</dbReference>
<evidence type="ECO:0000256" key="2">
    <source>
        <dbReference type="ARBA" id="ARBA00022692"/>
    </source>
</evidence>
<keyword evidence="4 6" id="KW-0472">Membrane</keyword>
<dbReference type="GO" id="GO:0005886">
    <property type="term" value="C:plasma membrane"/>
    <property type="evidence" value="ECO:0007669"/>
    <property type="project" value="InterPro"/>
</dbReference>
<gene>
    <name evidence="8" type="ORF">BDV96DRAFT_652081</name>
</gene>
<evidence type="ECO:0000256" key="3">
    <source>
        <dbReference type="ARBA" id="ARBA00022989"/>
    </source>
</evidence>
<feature type="compositionally biased region" description="Gly residues" evidence="5">
    <location>
        <begin position="690"/>
        <end position="712"/>
    </location>
</feature>
<dbReference type="EMBL" id="ML977343">
    <property type="protein sequence ID" value="KAF2109227.1"/>
    <property type="molecule type" value="Genomic_DNA"/>
</dbReference>
<dbReference type="Pfam" id="PF06687">
    <property type="entry name" value="SUR7"/>
    <property type="match status" value="1"/>
</dbReference>
<keyword evidence="2 6" id="KW-0812">Transmembrane</keyword>
<evidence type="ECO:0000256" key="5">
    <source>
        <dbReference type="SAM" id="MobiDB-lite"/>
    </source>
</evidence>
<feature type="compositionally biased region" description="Pro residues" evidence="5">
    <location>
        <begin position="406"/>
        <end position="418"/>
    </location>
</feature>
<evidence type="ECO:0000256" key="6">
    <source>
        <dbReference type="SAM" id="Phobius"/>
    </source>
</evidence>
<evidence type="ECO:0000256" key="7">
    <source>
        <dbReference type="SAM" id="SignalP"/>
    </source>
</evidence>
<evidence type="ECO:0000313" key="9">
    <source>
        <dbReference type="Proteomes" id="UP000799770"/>
    </source>
</evidence>
<evidence type="ECO:0000313" key="8">
    <source>
        <dbReference type="EMBL" id="KAF2109227.1"/>
    </source>
</evidence>
<protein>
    <submittedName>
        <fullName evidence="8">SUR7/PalI family-domain-containing protein</fullName>
    </submittedName>
</protein>
<keyword evidence="9" id="KW-1185">Reference proteome</keyword>
<dbReference type="GO" id="GO:0032153">
    <property type="term" value="C:cell division site"/>
    <property type="evidence" value="ECO:0007669"/>
    <property type="project" value="TreeGrafter"/>
</dbReference>
<feature type="region of interest" description="Disordered" evidence="5">
    <location>
        <begin position="209"/>
        <end position="655"/>
    </location>
</feature>
<feature type="transmembrane region" description="Helical" evidence="6">
    <location>
        <begin position="84"/>
        <end position="107"/>
    </location>
</feature>
<evidence type="ECO:0000256" key="1">
    <source>
        <dbReference type="ARBA" id="ARBA00004141"/>
    </source>
</evidence>
<keyword evidence="3 6" id="KW-1133">Transmembrane helix</keyword>
<feature type="transmembrane region" description="Helical" evidence="6">
    <location>
        <begin position="151"/>
        <end position="173"/>
    </location>
</feature>
<name>A0A6A5YS01_9PLEO</name>
<dbReference type="Proteomes" id="UP000799770">
    <property type="component" value="Unassembled WGS sequence"/>
</dbReference>
<sequence length="722" mass="76335">MLRPATPLSILFFAAFVLLLLSTLSTPVIRQIPLATFRGVNFGVLGYCNGTECDGPMIGYDTDKLFPGVPDSEFSLPSAARHSLSSILIVHPVAAFLTLICFSLAVAAHFHSPSHSPRYLLALLILTFPTLLVSLLAFLVDILLFVPHLAWGGWIVLAATILIVASGIVTCAMRRTLVSRKARKKRIAENAEMNGDNYYASRAGVTSEILPKAESPPPLSGDTMTSGDKHPGFATFEMQKQQPQDDMTPLNPRNPSVKTTSSNGREPSERSFQSPNRGPSGRGRQPIDQYGNPIPPLPQDGYMMQNQPRMGPPPPNRGGPYRGRGGYPPRGNFGGPRGNFGPRGRGGPPPGWNGNGRGMGLGPGPMPGPGPMGRGQRGPPPGYGNDMYAVGAMPRREQSPYGPRSVSPPAPNLQPPMPIGQAIEMDARSGTPPVNNQNPQYGLRDSDGDVQGMLALQQTGFPTQPPPGRRPSGPMSPTSNYAQEEQPYVPARANWNQNGNPSDQTLQTTNSSNSRGLSPIQDSPVELPAQLSTVGAPNNGGRVSDYYEDVDPRFAEPARNNAAPAPLPSSLMPGGFSSSNPNLLNVSNPSLSTSEGGLRRNSSFEEMPDGSRSPAASEASHFTSVSQRGVNPNWRPPPPGMGGPPVPGQFGPYGARRPVRQEDVILEANAANPDFMVPGAELGRGRGRGRGGGGRGGPVAPGMIPGMGGLGNEGRYPGANAI</sequence>
<dbReference type="PANTHER" id="PTHR28013">
    <property type="entry name" value="PROTEIN DCV1-RELATED"/>
    <property type="match status" value="1"/>
</dbReference>